<dbReference type="Gene3D" id="2.60.120.260">
    <property type="entry name" value="Galactose-binding domain-like"/>
    <property type="match status" value="1"/>
</dbReference>
<dbReference type="OrthoDB" id="10047121at2759"/>
<dbReference type="EMBL" id="UYJE01000678">
    <property type="protein sequence ID" value="VDH95213.1"/>
    <property type="molecule type" value="Genomic_DNA"/>
</dbReference>
<proteinExistence type="predicted"/>
<accession>A0A8B6BT10</accession>
<comment type="caution">
    <text evidence="1">The sequence shown here is derived from an EMBL/GenBank/DDBJ whole genome shotgun (WGS) entry which is preliminary data.</text>
</comment>
<name>A0A8B6BT10_MYTGA</name>
<dbReference type="PANTHER" id="PTHR45713">
    <property type="entry name" value="FTP DOMAIN-CONTAINING PROTEIN"/>
    <property type="match status" value="1"/>
</dbReference>
<dbReference type="Pfam" id="PF22633">
    <property type="entry name" value="F5_F8_type_C_2"/>
    <property type="match status" value="1"/>
</dbReference>
<dbReference type="InterPro" id="IPR051941">
    <property type="entry name" value="BG_Antigen-Binding_Lectin"/>
</dbReference>
<evidence type="ECO:0008006" key="3">
    <source>
        <dbReference type="Google" id="ProtNLM"/>
    </source>
</evidence>
<gene>
    <name evidence="1" type="ORF">MGAL_10B027177</name>
</gene>
<dbReference type="InterPro" id="IPR008979">
    <property type="entry name" value="Galactose-bd-like_sf"/>
</dbReference>
<keyword evidence="2" id="KW-1185">Reference proteome</keyword>
<dbReference type="PANTHER" id="PTHR45713:SF6">
    <property type="entry name" value="F5_8 TYPE C DOMAIN-CONTAINING PROTEIN"/>
    <property type="match status" value="1"/>
</dbReference>
<evidence type="ECO:0000313" key="1">
    <source>
        <dbReference type="EMBL" id="VDH95213.1"/>
    </source>
</evidence>
<dbReference type="SUPFAM" id="SSF49785">
    <property type="entry name" value="Galactose-binding domain-like"/>
    <property type="match status" value="1"/>
</dbReference>
<dbReference type="Proteomes" id="UP000596742">
    <property type="component" value="Unassembled WGS sequence"/>
</dbReference>
<dbReference type="AlphaFoldDB" id="A0A8B6BT10"/>
<evidence type="ECO:0000313" key="2">
    <source>
        <dbReference type="Proteomes" id="UP000596742"/>
    </source>
</evidence>
<reference evidence="1" key="1">
    <citation type="submission" date="2018-11" db="EMBL/GenBank/DDBJ databases">
        <authorList>
            <person name="Alioto T."/>
            <person name="Alioto T."/>
        </authorList>
    </citation>
    <scope>NUCLEOTIDE SEQUENCE</scope>
</reference>
<protein>
    <recommendedName>
        <fullName evidence="3">F5/8 type C domain-containing protein</fullName>
    </recommendedName>
</protein>
<sequence length="382" mass="44158">MDYICCNSTYAVDGDKTSLSPRYPSGDFFCTHSDSLAYQQSWWAVDLQEVYVIIGVDIFGRTDCCTDQLANFDVEVFMPTCTSNNWNYVEDGCKINCHYQAAASQRITVSCPSNTKGRYIRIRRRDTSYLVICEVEVYGNRIINFHKSGKGMKFIPNPKRNNIRKQILMDFNELTRKMRCKFHYSGKNNNKHIHPLYLQSGHIPPRGNVALENYLIDTKLELSKLEVKQFRDNLSKLERKALIELKHNDSIYVSKADKNNTTVIVNKIDYIKAGTSHLNSNHYLKINEPTTNVVVKSIKDIVENLYRKTEIDSQTYNFLKSNNESKHGHMYLLPKIHKLNLEIINEAFRDGQIVGNINIPYRPIINKCNSPTRGIERLLNLI</sequence>
<organism evidence="1 2">
    <name type="scientific">Mytilus galloprovincialis</name>
    <name type="common">Mediterranean mussel</name>
    <dbReference type="NCBI Taxonomy" id="29158"/>
    <lineage>
        <taxon>Eukaryota</taxon>
        <taxon>Metazoa</taxon>
        <taxon>Spiralia</taxon>
        <taxon>Lophotrochozoa</taxon>
        <taxon>Mollusca</taxon>
        <taxon>Bivalvia</taxon>
        <taxon>Autobranchia</taxon>
        <taxon>Pteriomorphia</taxon>
        <taxon>Mytilida</taxon>
        <taxon>Mytiloidea</taxon>
        <taxon>Mytilidae</taxon>
        <taxon>Mytilinae</taxon>
        <taxon>Mytilus</taxon>
    </lineage>
</organism>